<sequence>MLLYSISGYANLNLPVFLFSLSHSQTPFSRLFSEISLSYIILYHTIFRTLLRNFPSVCVLLTTAKRKSGFIMPKSNPINVTETNLMPQNQFR</sequence>
<protein>
    <submittedName>
        <fullName evidence="1">Uncharacterized protein</fullName>
    </submittedName>
</protein>
<accession>A0A8S5PNS2</accession>
<reference evidence="1" key="1">
    <citation type="journal article" date="2021" name="Proc. Natl. Acad. Sci. U.S.A.">
        <title>A Catalog of Tens of Thousands of Viruses from Human Metagenomes Reveals Hidden Associations with Chronic Diseases.</title>
        <authorList>
            <person name="Tisza M.J."/>
            <person name="Buck C.B."/>
        </authorList>
    </citation>
    <scope>NUCLEOTIDE SEQUENCE</scope>
    <source>
        <strain evidence="1">CtLjW1</strain>
    </source>
</reference>
<organism evidence="1">
    <name type="scientific">Myoviridae sp. ctLjW1</name>
    <dbReference type="NCBI Taxonomy" id="2825084"/>
    <lineage>
        <taxon>Viruses</taxon>
        <taxon>Duplodnaviria</taxon>
        <taxon>Heunggongvirae</taxon>
        <taxon>Uroviricota</taxon>
        <taxon>Caudoviricetes</taxon>
    </lineage>
</organism>
<evidence type="ECO:0000313" key="1">
    <source>
        <dbReference type="EMBL" id="DAE08750.1"/>
    </source>
</evidence>
<dbReference type="EMBL" id="BK015474">
    <property type="protein sequence ID" value="DAE08750.1"/>
    <property type="molecule type" value="Genomic_DNA"/>
</dbReference>
<name>A0A8S5PNS2_9CAUD</name>
<proteinExistence type="predicted"/>